<protein>
    <submittedName>
        <fullName evidence="1">Uncharacterized protein</fullName>
    </submittedName>
</protein>
<organism evidence="1 2">
    <name type="scientific">Microcoleus anatoxicus PTRS2</name>
    <dbReference type="NCBI Taxonomy" id="2705321"/>
    <lineage>
        <taxon>Bacteria</taxon>
        <taxon>Bacillati</taxon>
        <taxon>Cyanobacteriota</taxon>
        <taxon>Cyanophyceae</taxon>
        <taxon>Oscillatoriophycideae</taxon>
        <taxon>Oscillatoriales</taxon>
        <taxon>Microcoleaceae</taxon>
        <taxon>Microcoleus</taxon>
        <taxon>Microcoleus anatoxicus</taxon>
    </lineage>
</organism>
<comment type="caution">
    <text evidence="1">The sequence shown here is derived from an EMBL/GenBank/DDBJ whole genome shotgun (WGS) entry which is preliminary data.</text>
</comment>
<sequence>MAKLPDQTISTIFRLQQRLVALLDTATAAEYSLLQQFGETQETMPELEAIDNVKERLRIPYNRLHRILQQVAESQPAATTDVLDFLYRTIDQGEAIADASEASIQEIKRSWNLP</sequence>
<accession>A0ABU8YV58</accession>
<evidence type="ECO:0000313" key="1">
    <source>
        <dbReference type="EMBL" id="MEK0188306.1"/>
    </source>
</evidence>
<keyword evidence="2" id="KW-1185">Reference proteome</keyword>
<gene>
    <name evidence="1" type="ORF">WMG39_26195</name>
</gene>
<reference evidence="1 2" key="1">
    <citation type="journal article" date="2020" name="Harmful Algae">
        <title>Molecular and morphological characterization of a novel dihydroanatoxin-a producing Microcoleus species (cyanobacteria) from the Russian River, California, USA.</title>
        <authorList>
            <person name="Conklin K.Y."/>
            <person name="Stancheva R."/>
            <person name="Otten T.G."/>
            <person name="Fadness R."/>
            <person name="Boyer G.L."/>
            <person name="Read B."/>
            <person name="Zhang X."/>
            <person name="Sheath R.G."/>
        </authorList>
    </citation>
    <scope>NUCLEOTIDE SEQUENCE [LARGE SCALE GENOMIC DNA]</scope>
    <source>
        <strain evidence="1 2">PTRS2</strain>
    </source>
</reference>
<name>A0ABU8YV58_9CYAN</name>
<proteinExistence type="predicted"/>
<dbReference type="RefSeq" id="WP_340524187.1">
    <property type="nucleotide sequence ID" value="NZ_JBBLXS010000574.1"/>
</dbReference>
<dbReference type="Proteomes" id="UP001384579">
    <property type="component" value="Unassembled WGS sequence"/>
</dbReference>
<evidence type="ECO:0000313" key="2">
    <source>
        <dbReference type="Proteomes" id="UP001384579"/>
    </source>
</evidence>
<dbReference type="EMBL" id="JBBLXS010000574">
    <property type="protein sequence ID" value="MEK0188306.1"/>
    <property type="molecule type" value="Genomic_DNA"/>
</dbReference>